<dbReference type="InterPro" id="IPR001810">
    <property type="entry name" value="F-box_dom"/>
</dbReference>
<sequence>MEHEHHLPEDTVAEILLLLPAKAVARCAAVCKAWRRITADPHFLAARARRRPHPASILLLTYVDASFGAEDIAVDALPISSDDDARHRLIRYPTAAPPLATTRQRCLLLLASCDGVLLFKADAGVYFLFHPVTRQWAQLPRLPADGYYTATLQRRVCYVVSTGAAGPRYLLELEDVTTGRHITARLFVTPPVPLHGSLHWPPASTAGETALTAFDTVSETFGQMPGPPSRRPWTVKLFEMGGLLAAADFGGNRHVDLWFLEDYSAAGRWRHRVASPWQHGRGWPHDIDVCSMAVAGDDDGNVILGNNERLLAYDTRSNTVRNVHSVMRRRRSVCVTKLVFKGSPVVRGQHQHACFATLPSFSADFPSIHSRS</sequence>
<proteinExistence type="predicted"/>
<dbReference type="AlphaFoldDB" id="A0ABC9G0A9"/>
<dbReference type="InterPro" id="IPR050796">
    <property type="entry name" value="SCF_F-box_component"/>
</dbReference>
<protein>
    <recommendedName>
        <fullName evidence="1">F-box domain-containing protein</fullName>
    </recommendedName>
</protein>
<feature type="domain" description="F-box" evidence="1">
    <location>
        <begin position="7"/>
        <end position="47"/>
    </location>
</feature>
<accession>A0ABC9G0A9</accession>
<name>A0ABC9G0A9_9POAL</name>
<dbReference type="InterPro" id="IPR011043">
    <property type="entry name" value="Gal_Oxase/kelch_b-propeller"/>
</dbReference>
<reference evidence="3" key="1">
    <citation type="submission" date="2024-06" db="EMBL/GenBank/DDBJ databases">
        <authorList>
            <person name="Ryan C."/>
        </authorList>
    </citation>
    <scope>NUCLEOTIDE SEQUENCE [LARGE SCALE GENOMIC DNA]</scope>
</reference>
<evidence type="ECO:0000313" key="3">
    <source>
        <dbReference type="Proteomes" id="UP001497457"/>
    </source>
</evidence>
<dbReference type="PANTHER" id="PTHR31672">
    <property type="entry name" value="BNACNNG10540D PROTEIN"/>
    <property type="match status" value="1"/>
</dbReference>
<evidence type="ECO:0000259" key="1">
    <source>
        <dbReference type="SMART" id="SM00256"/>
    </source>
</evidence>
<keyword evidence="3" id="KW-1185">Reference proteome</keyword>
<dbReference type="CDD" id="cd22157">
    <property type="entry name" value="F-box_AtFBW1-like"/>
    <property type="match status" value="1"/>
</dbReference>
<dbReference type="SUPFAM" id="SSF81383">
    <property type="entry name" value="F-box domain"/>
    <property type="match status" value="1"/>
</dbReference>
<dbReference type="SMART" id="SM00256">
    <property type="entry name" value="FBOX"/>
    <property type="match status" value="1"/>
</dbReference>
<reference evidence="2 3" key="2">
    <citation type="submission" date="2024-10" db="EMBL/GenBank/DDBJ databases">
        <authorList>
            <person name="Ryan C."/>
        </authorList>
    </citation>
    <scope>NUCLEOTIDE SEQUENCE [LARGE SCALE GENOMIC DNA]</scope>
</reference>
<dbReference type="Gene3D" id="1.20.1280.50">
    <property type="match status" value="1"/>
</dbReference>
<organism evidence="2 3">
    <name type="scientific">Urochloa decumbens</name>
    <dbReference type="NCBI Taxonomy" id="240449"/>
    <lineage>
        <taxon>Eukaryota</taxon>
        <taxon>Viridiplantae</taxon>
        <taxon>Streptophyta</taxon>
        <taxon>Embryophyta</taxon>
        <taxon>Tracheophyta</taxon>
        <taxon>Spermatophyta</taxon>
        <taxon>Magnoliopsida</taxon>
        <taxon>Liliopsida</taxon>
        <taxon>Poales</taxon>
        <taxon>Poaceae</taxon>
        <taxon>PACMAD clade</taxon>
        <taxon>Panicoideae</taxon>
        <taxon>Panicodae</taxon>
        <taxon>Paniceae</taxon>
        <taxon>Melinidinae</taxon>
        <taxon>Urochloa</taxon>
    </lineage>
</organism>
<gene>
    <name evidence="2" type="ORF">URODEC1_LOCUS110643</name>
</gene>
<dbReference type="SUPFAM" id="SSF50965">
    <property type="entry name" value="Galactose oxidase, central domain"/>
    <property type="match status" value="1"/>
</dbReference>
<dbReference type="Proteomes" id="UP001497457">
    <property type="component" value="Chromosome 7b"/>
</dbReference>
<dbReference type="Pfam" id="PF12937">
    <property type="entry name" value="F-box-like"/>
    <property type="match status" value="1"/>
</dbReference>
<evidence type="ECO:0000313" key="2">
    <source>
        <dbReference type="EMBL" id="CAL5084581.1"/>
    </source>
</evidence>
<dbReference type="PANTHER" id="PTHR31672:SF2">
    <property type="entry name" value="F-BOX DOMAIN-CONTAINING PROTEIN"/>
    <property type="match status" value="1"/>
</dbReference>
<dbReference type="InterPro" id="IPR036047">
    <property type="entry name" value="F-box-like_dom_sf"/>
</dbReference>
<dbReference type="EMBL" id="OZ075117">
    <property type="protein sequence ID" value="CAL5084581.1"/>
    <property type="molecule type" value="Genomic_DNA"/>
</dbReference>